<accession>A0ABS7RNG2</accession>
<dbReference type="InterPro" id="IPR036291">
    <property type="entry name" value="NAD(P)-bd_dom_sf"/>
</dbReference>
<dbReference type="SUPFAM" id="SSF51735">
    <property type="entry name" value="NAD(P)-binding Rossmann-fold domains"/>
    <property type="match status" value="1"/>
</dbReference>
<dbReference type="EMBL" id="JAIEZQ010000002">
    <property type="protein sequence ID" value="MBY9076271.1"/>
    <property type="molecule type" value="Genomic_DNA"/>
</dbReference>
<dbReference type="PANTHER" id="PTHR43639">
    <property type="entry name" value="OXIDOREDUCTASE, SHORT-CHAIN DEHYDROGENASE/REDUCTASE FAMILY (AFU_ORTHOLOGUE AFUA_5G02870)"/>
    <property type="match status" value="1"/>
</dbReference>
<dbReference type="CDD" id="cd05233">
    <property type="entry name" value="SDR_c"/>
    <property type="match status" value="1"/>
</dbReference>
<dbReference type="Gene3D" id="3.40.50.720">
    <property type="entry name" value="NAD(P)-binding Rossmann-like Domain"/>
    <property type="match status" value="1"/>
</dbReference>
<sequence>MRRLSLVTGGTRGIGAAVALRLAADGHDLVLGYHRDTEAAETTAAKVRAQGVACRTVRADVTDPDGVDALFAAAEGRLTGVVSNAGATLHLGDLADTPVDVVRRVVELNLTAAILVARRAVQLLDRGGVLVNVSSAAATRGAPHEYVHYAAAKAGVDALTHGLAQEVAPRGIRVVGVAPGIVRTGIHADAGDPGRLERLGPQVPLGRVGEPEEVAEAVAWLVSDACPYAIGATLRVAGAR</sequence>
<name>A0ABS7RNG2_9ACTN</name>
<dbReference type="PANTHER" id="PTHR43639:SF1">
    <property type="entry name" value="SHORT-CHAIN DEHYDROGENASE_REDUCTASE FAMILY PROTEIN"/>
    <property type="match status" value="1"/>
</dbReference>
<dbReference type="InterPro" id="IPR002347">
    <property type="entry name" value="SDR_fam"/>
</dbReference>
<proteinExistence type="inferred from homology"/>
<comment type="similarity">
    <text evidence="1">Belongs to the short-chain dehydrogenases/reductases (SDR) family.</text>
</comment>
<dbReference type="PROSITE" id="PS00061">
    <property type="entry name" value="ADH_SHORT"/>
    <property type="match status" value="1"/>
</dbReference>
<comment type="caution">
    <text evidence="3">The sequence shown here is derived from an EMBL/GenBank/DDBJ whole genome shotgun (WGS) entry which is preliminary data.</text>
</comment>
<organism evidence="3 4">
    <name type="scientific">Nocardioides jiangsuensis</name>
    <dbReference type="NCBI Taxonomy" id="2866161"/>
    <lineage>
        <taxon>Bacteria</taxon>
        <taxon>Bacillati</taxon>
        <taxon>Actinomycetota</taxon>
        <taxon>Actinomycetes</taxon>
        <taxon>Propionibacteriales</taxon>
        <taxon>Nocardioidaceae</taxon>
        <taxon>Nocardioides</taxon>
    </lineage>
</organism>
<evidence type="ECO:0000313" key="4">
    <source>
        <dbReference type="Proteomes" id="UP000754710"/>
    </source>
</evidence>
<dbReference type="Proteomes" id="UP000754710">
    <property type="component" value="Unassembled WGS sequence"/>
</dbReference>
<keyword evidence="4" id="KW-1185">Reference proteome</keyword>
<gene>
    <name evidence="3" type="ORF">K1X13_15665</name>
</gene>
<keyword evidence="2" id="KW-0560">Oxidoreductase</keyword>
<dbReference type="PRINTS" id="PR00081">
    <property type="entry name" value="GDHRDH"/>
</dbReference>
<protein>
    <submittedName>
        <fullName evidence="3">SDR family oxidoreductase</fullName>
    </submittedName>
</protein>
<evidence type="ECO:0000256" key="2">
    <source>
        <dbReference type="ARBA" id="ARBA00023002"/>
    </source>
</evidence>
<evidence type="ECO:0000256" key="1">
    <source>
        <dbReference type="ARBA" id="ARBA00006484"/>
    </source>
</evidence>
<evidence type="ECO:0000313" key="3">
    <source>
        <dbReference type="EMBL" id="MBY9076271.1"/>
    </source>
</evidence>
<dbReference type="RefSeq" id="WP_221025931.1">
    <property type="nucleotide sequence ID" value="NZ_JAIEZQ010000002.1"/>
</dbReference>
<dbReference type="Pfam" id="PF13561">
    <property type="entry name" value="adh_short_C2"/>
    <property type="match status" value="1"/>
</dbReference>
<dbReference type="PRINTS" id="PR00080">
    <property type="entry name" value="SDRFAMILY"/>
</dbReference>
<dbReference type="InterPro" id="IPR020904">
    <property type="entry name" value="Sc_DH/Rdtase_CS"/>
</dbReference>
<reference evidence="3 4" key="1">
    <citation type="submission" date="2021-08" db="EMBL/GenBank/DDBJ databases">
        <title>Nocardioides bacterium WL0053 sp. nov., isolated from the sediment.</title>
        <authorList>
            <person name="Wang L."/>
            <person name="Zhang D."/>
            <person name="Zhang A."/>
        </authorList>
    </citation>
    <scope>NUCLEOTIDE SEQUENCE [LARGE SCALE GENOMIC DNA]</scope>
    <source>
        <strain evidence="3 4">WL0053</strain>
    </source>
</reference>